<dbReference type="Pfam" id="PF00989">
    <property type="entry name" value="PAS"/>
    <property type="match status" value="1"/>
</dbReference>
<evidence type="ECO:0000259" key="2">
    <source>
        <dbReference type="PROSITE" id="PS50112"/>
    </source>
</evidence>
<dbReference type="RefSeq" id="WP_245698104.1">
    <property type="nucleotide sequence ID" value="NZ_FNHB01000004.1"/>
</dbReference>
<dbReference type="Pfam" id="PF13556">
    <property type="entry name" value="HTH_30"/>
    <property type="match status" value="1"/>
</dbReference>
<dbReference type="SMART" id="SM00091">
    <property type="entry name" value="PAS"/>
    <property type="match status" value="1"/>
</dbReference>
<evidence type="ECO:0000259" key="4">
    <source>
        <dbReference type="PROSITE" id="PS50885"/>
    </source>
</evidence>
<dbReference type="EMBL" id="FNHB01000004">
    <property type="protein sequence ID" value="SDM40454.1"/>
    <property type="molecule type" value="Genomic_DNA"/>
</dbReference>
<dbReference type="InterPro" id="IPR051448">
    <property type="entry name" value="CdaR-like_regulators"/>
</dbReference>
<dbReference type="InterPro" id="IPR001610">
    <property type="entry name" value="PAC"/>
</dbReference>
<dbReference type="InterPro" id="IPR013767">
    <property type="entry name" value="PAS_fold"/>
</dbReference>
<feature type="domain" description="HAMP" evidence="4">
    <location>
        <begin position="66"/>
        <end position="113"/>
    </location>
</feature>
<sequence>MDRIAVLLSELLQKRGAPSQLDSQEYQSIRKMIEEFIAIREFTHVISNGDLSRNLEIKGYWAGALKALQANLRHLTWQAATVASGDYNQRVVFMGDFSVAFNTMIKRLEQAEENERKYVQALRESEQKYRLIAENTDDVILLMDARMQVSYVSPSVEKLLGYTPDEFCRLPLPERVLPAMEAALRKLQAQSEPADITTELIELEQRCKNGKLIWMESLISIAKTAGGEFSGFLCVTRNITERKLTENLLQRSYLRRQRNEFFNQLLQQAAVPEAQTYTRALQLGIQLPRQLSVYFMRLEFAGSGTDDIESLQYRQRIIDTILDILNTKDCTTIAWEAAGGIGIVQPANLSASRKAGEMAEAGRHIQRVLTAFPRLQVRVGIADHFEALASFAQRFQHARAAVMAGRAIAPDKPVYHFEDCGVYQVLANLYDTTEARLFIERTLGPLIAYDQANGAELVFTLDRILSGHSLKEVSEEIFLHYKTIVFRKQRIEHILQVSLDSAETRLALGTALHLLKIAAN</sequence>
<gene>
    <name evidence="5" type="ORF">SAMN04488502_104157</name>
</gene>
<dbReference type="InterPro" id="IPR042070">
    <property type="entry name" value="PucR_C-HTH_sf"/>
</dbReference>
<evidence type="ECO:0000313" key="6">
    <source>
        <dbReference type="Proteomes" id="UP000214880"/>
    </source>
</evidence>
<dbReference type="AlphaFoldDB" id="A0A1G9SYF7"/>
<dbReference type="Gene3D" id="3.30.450.20">
    <property type="entry name" value="PAS domain"/>
    <property type="match status" value="1"/>
</dbReference>
<dbReference type="PROSITE" id="PS50112">
    <property type="entry name" value="PAS"/>
    <property type="match status" value="1"/>
</dbReference>
<name>A0A1G9SYF7_9FIRM</name>
<dbReference type="InterPro" id="IPR000014">
    <property type="entry name" value="PAS"/>
</dbReference>
<reference evidence="5 6" key="1">
    <citation type="submission" date="2016-10" db="EMBL/GenBank/DDBJ databases">
        <authorList>
            <person name="de Groot N.N."/>
        </authorList>
    </citation>
    <scope>NUCLEOTIDE SEQUENCE [LARGE SCALE GENOMIC DNA]</scope>
    <source>
        <strain evidence="5 6">DSM 1736</strain>
    </source>
</reference>
<dbReference type="GO" id="GO:0006355">
    <property type="term" value="P:regulation of DNA-templated transcription"/>
    <property type="evidence" value="ECO:0007669"/>
    <property type="project" value="InterPro"/>
</dbReference>
<evidence type="ECO:0000256" key="1">
    <source>
        <dbReference type="ARBA" id="ARBA00006754"/>
    </source>
</evidence>
<protein>
    <submittedName>
        <fullName evidence="5">PAS domain S-box-containing protein</fullName>
    </submittedName>
</protein>
<comment type="similarity">
    <text evidence="1">Belongs to the CdaR family.</text>
</comment>
<dbReference type="CDD" id="cd06225">
    <property type="entry name" value="HAMP"/>
    <property type="match status" value="1"/>
</dbReference>
<dbReference type="STRING" id="146817.SAMN04488502_104157"/>
<dbReference type="InterPro" id="IPR000700">
    <property type="entry name" value="PAS-assoc_C"/>
</dbReference>
<dbReference type="GO" id="GO:0007165">
    <property type="term" value="P:signal transduction"/>
    <property type="evidence" value="ECO:0007669"/>
    <property type="project" value="InterPro"/>
</dbReference>
<evidence type="ECO:0000259" key="3">
    <source>
        <dbReference type="PROSITE" id="PS50113"/>
    </source>
</evidence>
<dbReference type="Gene3D" id="1.10.10.2840">
    <property type="entry name" value="PucR C-terminal helix-turn-helix domain"/>
    <property type="match status" value="1"/>
</dbReference>
<dbReference type="PANTHER" id="PTHR33744">
    <property type="entry name" value="CARBOHYDRATE DIACID REGULATOR"/>
    <property type="match status" value="1"/>
</dbReference>
<dbReference type="PROSITE" id="PS50113">
    <property type="entry name" value="PAC"/>
    <property type="match status" value="1"/>
</dbReference>
<feature type="domain" description="PAS" evidence="2">
    <location>
        <begin position="125"/>
        <end position="167"/>
    </location>
</feature>
<organism evidence="5 6">
    <name type="scientific">Dendrosporobacter quercicolus</name>
    <dbReference type="NCBI Taxonomy" id="146817"/>
    <lineage>
        <taxon>Bacteria</taxon>
        <taxon>Bacillati</taxon>
        <taxon>Bacillota</taxon>
        <taxon>Negativicutes</taxon>
        <taxon>Selenomonadales</taxon>
        <taxon>Sporomusaceae</taxon>
        <taxon>Dendrosporobacter</taxon>
    </lineage>
</organism>
<evidence type="ECO:0000313" key="5">
    <source>
        <dbReference type="EMBL" id="SDM40454.1"/>
    </source>
</evidence>
<dbReference type="CDD" id="cd00130">
    <property type="entry name" value="PAS"/>
    <property type="match status" value="1"/>
</dbReference>
<dbReference type="Pfam" id="PF17853">
    <property type="entry name" value="GGDEF_2"/>
    <property type="match status" value="1"/>
</dbReference>
<dbReference type="InterPro" id="IPR003660">
    <property type="entry name" value="HAMP_dom"/>
</dbReference>
<proteinExistence type="inferred from homology"/>
<dbReference type="PROSITE" id="PS50885">
    <property type="entry name" value="HAMP"/>
    <property type="match status" value="1"/>
</dbReference>
<keyword evidence="6" id="KW-1185">Reference proteome</keyword>
<dbReference type="SMART" id="SM00086">
    <property type="entry name" value="PAC"/>
    <property type="match status" value="1"/>
</dbReference>
<dbReference type="InterPro" id="IPR025736">
    <property type="entry name" value="PucR_C-HTH_dom"/>
</dbReference>
<dbReference type="InterPro" id="IPR035965">
    <property type="entry name" value="PAS-like_dom_sf"/>
</dbReference>
<dbReference type="Proteomes" id="UP000214880">
    <property type="component" value="Unassembled WGS sequence"/>
</dbReference>
<dbReference type="GO" id="GO:0016020">
    <property type="term" value="C:membrane"/>
    <property type="evidence" value="ECO:0007669"/>
    <property type="project" value="InterPro"/>
</dbReference>
<accession>A0A1G9SYF7</accession>
<dbReference type="InterPro" id="IPR041522">
    <property type="entry name" value="CdaR_GGDEF"/>
</dbReference>
<dbReference type="NCBIfam" id="TIGR00229">
    <property type="entry name" value="sensory_box"/>
    <property type="match status" value="1"/>
</dbReference>
<dbReference type="SUPFAM" id="SSF55785">
    <property type="entry name" value="PYP-like sensor domain (PAS domain)"/>
    <property type="match status" value="1"/>
</dbReference>
<dbReference type="PANTHER" id="PTHR33744:SF1">
    <property type="entry name" value="DNA-BINDING TRANSCRIPTIONAL ACTIVATOR ADER"/>
    <property type="match status" value="1"/>
</dbReference>
<feature type="domain" description="PAC" evidence="3">
    <location>
        <begin position="194"/>
        <end position="251"/>
    </location>
</feature>